<dbReference type="PRINTS" id="PR00598">
    <property type="entry name" value="HTHMARR"/>
</dbReference>
<dbReference type="InterPro" id="IPR000835">
    <property type="entry name" value="HTH_MarR-typ"/>
</dbReference>
<evidence type="ECO:0000259" key="1">
    <source>
        <dbReference type="PROSITE" id="PS50995"/>
    </source>
</evidence>
<gene>
    <name evidence="2" type="ORF">ACFSUQ_06670</name>
</gene>
<dbReference type="Gene3D" id="1.10.10.10">
    <property type="entry name" value="Winged helix-like DNA-binding domain superfamily/Winged helix DNA-binding domain"/>
    <property type="match status" value="1"/>
</dbReference>
<dbReference type="PANTHER" id="PTHR33164">
    <property type="entry name" value="TRANSCRIPTIONAL REGULATOR, MARR FAMILY"/>
    <property type="match status" value="1"/>
</dbReference>
<feature type="domain" description="HTH marR-type" evidence="1">
    <location>
        <begin position="5"/>
        <end position="140"/>
    </location>
</feature>
<dbReference type="PANTHER" id="PTHR33164:SF99">
    <property type="entry name" value="MARR FAMILY REGULATORY PROTEIN"/>
    <property type="match status" value="1"/>
</dbReference>
<name>A0ABW5RJ62_9MICO</name>
<dbReference type="RefSeq" id="WP_066057075.1">
    <property type="nucleotide sequence ID" value="NZ_JBHUNF010000004.1"/>
</dbReference>
<dbReference type="EMBL" id="JBHUNF010000004">
    <property type="protein sequence ID" value="MFD2674977.1"/>
    <property type="molecule type" value="Genomic_DNA"/>
</dbReference>
<reference evidence="3" key="1">
    <citation type="journal article" date="2019" name="Int. J. Syst. Evol. Microbiol.">
        <title>The Global Catalogue of Microorganisms (GCM) 10K type strain sequencing project: providing services to taxonomists for standard genome sequencing and annotation.</title>
        <authorList>
            <consortium name="The Broad Institute Genomics Platform"/>
            <consortium name="The Broad Institute Genome Sequencing Center for Infectious Disease"/>
            <person name="Wu L."/>
            <person name="Ma J."/>
        </authorList>
    </citation>
    <scope>NUCLEOTIDE SEQUENCE [LARGE SCALE GENOMIC DNA]</scope>
    <source>
        <strain evidence="3">TISTR 1511</strain>
    </source>
</reference>
<organism evidence="2 3">
    <name type="scientific">Gulosibacter bifidus</name>
    <dbReference type="NCBI Taxonomy" id="272239"/>
    <lineage>
        <taxon>Bacteria</taxon>
        <taxon>Bacillati</taxon>
        <taxon>Actinomycetota</taxon>
        <taxon>Actinomycetes</taxon>
        <taxon>Micrococcales</taxon>
        <taxon>Microbacteriaceae</taxon>
        <taxon>Gulosibacter</taxon>
    </lineage>
</organism>
<dbReference type="SMART" id="SM00347">
    <property type="entry name" value="HTH_MARR"/>
    <property type="match status" value="1"/>
</dbReference>
<proteinExistence type="predicted"/>
<keyword evidence="3" id="KW-1185">Reference proteome</keyword>
<sequence length="145" mass="16491">MKAAASDAWESMYRAQVSIMRDLRNAFTNVGMTMNEYDVMNIVHDAREHRIRMRELNANVLITQSSVSRLVDRLVARGLMSKHEDGMDARGTIVALTDKGVQAFNKANAIHEQNIRLRMEGSLTRDDLNTLTKLSRQLLRKDSSN</sequence>
<protein>
    <submittedName>
        <fullName evidence="2">MarR family winged helix-turn-helix transcriptional regulator</fullName>
    </submittedName>
</protein>
<dbReference type="SUPFAM" id="SSF46785">
    <property type="entry name" value="Winged helix' DNA-binding domain"/>
    <property type="match status" value="1"/>
</dbReference>
<dbReference type="InterPro" id="IPR036388">
    <property type="entry name" value="WH-like_DNA-bd_sf"/>
</dbReference>
<dbReference type="Proteomes" id="UP001597453">
    <property type="component" value="Unassembled WGS sequence"/>
</dbReference>
<accession>A0ABW5RJ62</accession>
<evidence type="ECO:0000313" key="2">
    <source>
        <dbReference type="EMBL" id="MFD2674977.1"/>
    </source>
</evidence>
<dbReference type="PROSITE" id="PS50995">
    <property type="entry name" value="HTH_MARR_2"/>
    <property type="match status" value="1"/>
</dbReference>
<dbReference type="Pfam" id="PF12802">
    <property type="entry name" value="MarR_2"/>
    <property type="match status" value="1"/>
</dbReference>
<dbReference type="InterPro" id="IPR036390">
    <property type="entry name" value="WH_DNA-bd_sf"/>
</dbReference>
<evidence type="ECO:0000313" key="3">
    <source>
        <dbReference type="Proteomes" id="UP001597453"/>
    </source>
</evidence>
<dbReference type="InterPro" id="IPR039422">
    <property type="entry name" value="MarR/SlyA-like"/>
</dbReference>
<comment type="caution">
    <text evidence="2">The sequence shown here is derived from an EMBL/GenBank/DDBJ whole genome shotgun (WGS) entry which is preliminary data.</text>
</comment>